<evidence type="ECO:0000256" key="2">
    <source>
        <dbReference type="ARBA" id="ARBA00022448"/>
    </source>
</evidence>
<dbReference type="GO" id="GO:0015450">
    <property type="term" value="F:protein-transporting ATPase activity"/>
    <property type="evidence" value="ECO:0007669"/>
    <property type="project" value="InterPro"/>
</dbReference>
<dbReference type="EMBL" id="CP002048">
    <property type="protein sequence ID" value="ADI01533.1"/>
    <property type="molecule type" value="Genomic_DNA"/>
</dbReference>
<feature type="transmembrane region" description="Helical" evidence="12">
    <location>
        <begin position="9"/>
        <end position="27"/>
    </location>
</feature>
<accession>D7CLE8</accession>
<dbReference type="RefSeq" id="WP_013174935.1">
    <property type="nucleotide sequence ID" value="NC_014220.1"/>
</dbReference>
<dbReference type="PANTHER" id="PTHR30081">
    <property type="entry name" value="PROTEIN-EXPORT MEMBRANE PROTEIN SEC"/>
    <property type="match status" value="1"/>
</dbReference>
<sequence length="284" mass="31536">MKIIEHRKWFYLLSLLLIIPGLVSLLWPGRGLNKGIDFTGGSLLRVKFEQPVEVQQVRSVLDSLDLGESSIQRSGDREFFIRTRMLTQEDRDKLVTQLEKRVGKVDVPSEESVGPTIGKELTMKAVLSILIASVLMLVYISFRFEFSFGVGAIVALLYDVVLVLGVFSLFRLQVDGAFVAAILTILGYSINDTIVVFDRIRENLGFKKKGDLAETINKSIMQTLNRSINTVLAVVFVLLALLVFGGETIKVFSLALLIGVISGCYSSIFVASPIYYDLKMSGSR</sequence>
<evidence type="ECO:0000256" key="8">
    <source>
        <dbReference type="ARBA" id="ARBA00023136"/>
    </source>
</evidence>
<dbReference type="GO" id="GO:0006605">
    <property type="term" value="P:protein targeting"/>
    <property type="evidence" value="ECO:0007669"/>
    <property type="project" value="UniProtKB-UniRule"/>
</dbReference>
<feature type="domain" description="Protein export membrane protein SecD/SecF C-terminal" evidence="13">
    <location>
        <begin position="99"/>
        <end position="279"/>
    </location>
</feature>
<keyword evidence="4 12" id="KW-0812">Transmembrane</keyword>
<dbReference type="eggNOG" id="COG0341">
    <property type="taxonomic scope" value="Bacteria"/>
</dbReference>
<evidence type="ECO:0000256" key="12">
    <source>
        <dbReference type="HAMAP-Rule" id="MF_01464"/>
    </source>
</evidence>
<dbReference type="AlphaFoldDB" id="D7CLE8"/>
<evidence type="ECO:0000256" key="3">
    <source>
        <dbReference type="ARBA" id="ARBA00022475"/>
    </source>
</evidence>
<dbReference type="Pfam" id="PF02355">
    <property type="entry name" value="SecD_SecF_C"/>
    <property type="match status" value="1"/>
</dbReference>
<feature type="transmembrane region" description="Helical" evidence="12">
    <location>
        <begin position="227"/>
        <end position="245"/>
    </location>
</feature>
<evidence type="ECO:0000313" key="15">
    <source>
        <dbReference type="Proteomes" id="UP000000378"/>
    </source>
</evidence>
<keyword evidence="2 12" id="KW-0813">Transport</keyword>
<proteinExistence type="inferred from homology"/>
<keyword evidence="5 12" id="KW-0653">Protein transport</keyword>
<dbReference type="PRINTS" id="PR01755">
    <property type="entry name" value="SECFTRNLCASE"/>
</dbReference>
<evidence type="ECO:0000256" key="10">
    <source>
        <dbReference type="ARBA" id="ARBA00060856"/>
    </source>
</evidence>
<dbReference type="InterPro" id="IPR022813">
    <property type="entry name" value="SecD/SecF_arch_bac"/>
</dbReference>
<reference evidence="14 15" key="2">
    <citation type="journal article" date="2010" name="Stand. Genomic Sci.">
        <title>Complete genome sequence of Syntrophothermus lipocalidus type strain (TGB-C1).</title>
        <authorList>
            <person name="Djao O.D."/>
            <person name="Zhang X."/>
            <person name="Lucas S."/>
            <person name="Lapidus A."/>
            <person name="Del Rio T.G."/>
            <person name="Nolan M."/>
            <person name="Tice H."/>
            <person name="Cheng J.F."/>
            <person name="Han C."/>
            <person name="Tapia R."/>
            <person name="Goodwin L."/>
            <person name="Pitluck S."/>
            <person name="Liolios K."/>
            <person name="Ivanova N."/>
            <person name="Mavromatis K."/>
            <person name="Mikhailova N."/>
            <person name="Ovchinnikova G."/>
            <person name="Pati A."/>
            <person name="Brambilla E."/>
            <person name="Chen A."/>
            <person name="Palaniappan K."/>
            <person name="Land M."/>
            <person name="Hauser L."/>
            <person name="Chang Y.J."/>
            <person name="Jeffries C.D."/>
            <person name="Rohde M."/>
            <person name="Sikorski J."/>
            <person name="Spring S."/>
            <person name="Goker M."/>
            <person name="Detter J.C."/>
            <person name="Woyke T."/>
            <person name="Bristow J."/>
            <person name="Eisen J.A."/>
            <person name="Markowitz V."/>
            <person name="Hugenholtz P."/>
            <person name="Kyrpides N.C."/>
            <person name="Klenk H.P."/>
        </authorList>
    </citation>
    <scope>NUCLEOTIDE SEQUENCE [LARGE SCALE GENOMIC DNA]</scope>
    <source>
        <strain evidence="15">DSM 12680 / TGB-C1</strain>
    </source>
</reference>
<feature type="transmembrane region" description="Helical" evidence="12">
    <location>
        <begin position="149"/>
        <end position="170"/>
    </location>
</feature>
<protein>
    <recommendedName>
        <fullName evidence="12">Protein-export membrane protein SecF</fullName>
    </recommendedName>
</protein>
<evidence type="ECO:0000256" key="1">
    <source>
        <dbReference type="ARBA" id="ARBA00004651"/>
    </source>
</evidence>
<evidence type="ECO:0000256" key="9">
    <source>
        <dbReference type="ARBA" id="ARBA00059018"/>
    </source>
</evidence>
<dbReference type="PANTHER" id="PTHR30081:SF8">
    <property type="entry name" value="PROTEIN TRANSLOCASE SUBUNIT SECF"/>
    <property type="match status" value="1"/>
</dbReference>
<dbReference type="Gene3D" id="3.30.70.2040">
    <property type="match status" value="1"/>
</dbReference>
<dbReference type="GO" id="GO:0043952">
    <property type="term" value="P:protein transport by the Sec complex"/>
    <property type="evidence" value="ECO:0007669"/>
    <property type="project" value="UniProtKB-UniRule"/>
</dbReference>
<keyword evidence="3 12" id="KW-1003">Cell membrane</keyword>
<dbReference type="InterPro" id="IPR055344">
    <property type="entry name" value="SecD_SecF_C_bact"/>
</dbReference>
<evidence type="ECO:0000313" key="14">
    <source>
        <dbReference type="EMBL" id="ADI01533.1"/>
    </source>
</evidence>
<reference evidence="15" key="1">
    <citation type="journal article" date="2010" name="Stand. Genomic Sci.">
        <title>Complete genome sequence of Syntrophothermus lipocalidus type strain (TGB-C1T).</title>
        <authorList>
            <consortium name="US DOE Joint Genome Institute (JGI-PGF)"/>
            <person name="Djao O."/>
            <person name="Zhang X."/>
            <person name="Lucas S."/>
            <person name="Lapidus A."/>
            <person name="Glavina Del Rio T."/>
            <person name="Nolan M."/>
            <person name="Tice H."/>
            <person name="Cheng J."/>
            <person name="Han C."/>
            <person name="Tapia R."/>
            <person name="Goodwin L."/>
            <person name="Pitluck S."/>
            <person name="Liolios K."/>
            <person name="Ivanova N."/>
            <person name="Mavromatis K."/>
            <person name="Mikhailova N."/>
            <person name="Ovchinnikova G."/>
            <person name="Pati A."/>
            <person name="Brambilla E."/>
            <person name="Chen A."/>
            <person name="Palaniappan K."/>
            <person name="Land M."/>
            <person name="Hauser L."/>
            <person name="Chang Y."/>
            <person name="Jeffries C."/>
            <person name="Rohde M."/>
            <person name="Sikorski J."/>
            <person name="Spring S."/>
            <person name="Goker M."/>
            <person name="Detter J."/>
            <person name="Woyke T."/>
            <person name="Bristow J."/>
            <person name="Eisen J."/>
            <person name="Markowitz V."/>
            <person name="Hugenholtz P."/>
            <person name="Kyrpides N."/>
            <person name="Klenk H."/>
        </authorList>
    </citation>
    <scope>NUCLEOTIDE SEQUENCE [LARGE SCALE GENOMIC DNA]</scope>
    <source>
        <strain evidence="15">DSM 12680 / TGB-C1</strain>
    </source>
</reference>
<dbReference type="OrthoDB" id="9805019at2"/>
<dbReference type="GO" id="GO:0005886">
    <property type="term" value="C:plasma membrane"/>
    <property type="evidence" value="ECO:0007669"/>
    <property type="project" value="UniProtKB-SubCell"/>
</dbReference>
<dbReference type="FunFam" id="1.20.1640.10:FF:000024">
    <property type="entry name" value="Multifunctional fusion protein"/>
    <property type="match status" value="1"/>
</dbReference>
<name>D7CLE8_SYNLT</name>
<dbReference type="STRING" id="643648.Slip_0753"/>
<evidence type="ECO:0000256" key="5">
    <source>
        <dbReference type="ARBA" id="ARBA00022927"/>
    </source>
</evidence>
<evidence type="ECO:0000259" key="13">
    <source>
        <dbReference type="Pfam" id="PF02355"/>
    </source>
</evidence>
<feature type="transmembrane region" description="Helical" evidence="12">
    <location>
        <begin position="176"/>
        <end position="197"/>
    </location>
</feature>
<organism evidence="14 15">
    <name type="scientific">Syntrophothermus lipocalidus (strain DSM 12680 / TGB-C1)</name>
    <dbReference type="NCBI Taxonomy" id="643648"/>
    <lineage>
        <taxon>Bacteria</taxon>
        <taxon>Bacillati</taxon>
        <taxon>Bacillota</taxon>
        <taxon>Clostridia</taxon>
        <taxon>Eubacteriales</taxon>
        <taxon>Syntrophomonadaceae</taxon>
        <taxon>Syntrophothermus</taxon>
    </lineage>
</organism>
<comment type="subunit">
    <text evidence="12">Forms a complex with SecD. Part of the essential Sec protein translocation apparatus which comprises SecA, SecYEG and auxiliary proteins SecDF. Other proteins may also be involved.</text>
</comment>
<evidence type="ECO:0000256" key="7">
    <source>
        <dbReference type="ARBA" id="ARBA00023010"/>
    </source>
</evidence>
<dbReference type="HOGENOM" id="CLU_050012_0_0_9"/>
<keyword evidence="7 12" id="KW-0811">Translocation</keyword>
<dbReference type="Pfam" id="PF07549">
    <property type="entry name" value="Sec_GG"/>
    <property type="match status" value="1"/>
</dbReference>
<evidence type="ECO:0000256" key="11">
    <source>
        <dbReference type="ARBA" id="ARBA00061053"/>
    </source>
</evidence>
<keyword evidence="15" id="KW-1185">Reference proteome</keyword>
<dbReference type="GO" id="GO:0065002">
    <property type="term" value="P:intracellular protein transmembrane transport"/>
    <property type="evidence" value="ECO:0007669"/>
    <property type="project" value="UniProtKB-UniRule"/>
</dbReference>
<dbReference type="Gene3D" id="1.20.1640.10">
    <property type="entry name" value="Multidrug efflux transporter AcrB transmembrane domain"/>
    <property type="match status" value="1"/>
</dbReference>
<comment type="function">
    <text evidence="9 12">Part of the Sec protein translocase complex. Interacts with the SecYEG preprotein conducting channel. SecDF uses the proton motive force (PMF) to complete protein translocation after the ATP-dependent function of SecA.</text>
</comment>
<feature type="transmembrane region" description="Helical" evidence="12">
    <location>
        <begin position="121"/>
        <end position="142"/>
    </location>
</feature>
<dbReference type="Proteomes" id="UP000000378">
    <property type="component" value="Chromosome"/>
</dbReference>
<comment type="similarity">
    <text evidence="10">In the C-terminal section; belongs to the SecD/SecF family. SecF subfamily.</text>
</comment>
<dbReference type="KEGG" id="slp:Slip_0753"/>
<dbReference type="HAMAP" id="MF_01464_B">
    <property type="entry name" value="SecF_B"/>
    <property type="match status" value="1"/>
</dbReference>
<evidence type="ECO:0000256" key="6">
    <source>
        <dbReference type="ARBA" id="ARBA00022989"/>
    </source>
</evidence>
<feature type="transmembrane region" description="Helical" evidence="12">
    <location>
        <begin position="251"/>
        <end position="276"/>
    </location>
</feature>
<comment type="subcellular location">
    <subcellularLocation>
        <location evidence="1 12">Cell membrane</location>
        <topology evidence="1 12">Multi-pass membrane protein</topology>
    </subcellularLocation>
</comment>
<keyword evidence="8 12" id="KW-0472">Membrane</keyword>
<comment type="similarity">
    <text evidence="11">In the N-terminal section; belongs to the SecD/SecF family. SecD subfamily.</text>
</comment>
<evidence type="ECO:0000256" key="4">
    <source>
        <dbReference type="ARBA" id="ARBA00022692"/>
    </source>
</evidence>
<dbReference type="NCBIfam" id="TIGR00916">
    <property type="entry name" value="2A0604s01"/>
    <property type="match status" value="1"/>
</dbReference>
<dbReference type="InterPro" id="IPR022646">
    <property type="entry name" value="SecD/SecF_CS"/>
</dbReference>
<dbReference type="SUPFAM" id="SSF82866">
    <property type="entry name" value="Multidrug efflux transporter AcrB transmembrane domain"/>
    <property type="match status" value="1"/>
</dbReference>
<gene>
    <name evidence="12" type="primary">secF</name>
    <name evidence="14" type="ordered locus">Slip_0753</name>
</gene>
<dbReference type="InterPro" id="IPR022645">
    <property type="entry name" value="SecD/SecF_bac"/>
</dbReference>
<dbReference type="InterPro" id="IPR005665">
    <property type="entry name" value="SecF_bac"/>
</dbReference>
<keyword evidence="6 12" id="KW-1133">Transmembrane helix</keyword>
<dbReference type="InterPro" id="IPR048634">
    <property type="entry name" value="SecD_SecF_C"/>
</dbReference>
<comment type="similarity">
    <text evidence="12">Belongs to the SecD/SecF family. SecF subfamily.</text>
</comment>
<dbReference type="NCBIfam" id="TIGR00966">
    <property type="entry name" value="transloc_SecF"/>
    <property type="match status" value="1"/>
</dbReference>